<name>A0ABV8ZP37_9FLAO</name>
<evidence type="ECO:0000256" key="2">
    <source>
        <dbReference type="SAM" id="Phobius"/>
    </source>
</evidence>
<organism evidence="4 5">
    <name type="scientific">Flavobacterium chungangensis</name>
    <dbReference type="NCBI Taxonomy" id="2708132"/>
    <lineage>
        <taxon>Bacteria</taxon>
        <taxon>Pseudomonadati</taxon>
        <taxon>Bacteroidota</taxon>
        <taxon>Flavobacteriia</taxon>
        <taxon>Flavobacteriales</taxon>
        <taxon>Flavobacteriaceae</taxon>
        <taxon>Flavobacterium</taxon>
    </lineage>
</organism>
<accession>A0ABV8ZP37</accession>
<evidence type="ECO:0000256" key="1">
    <source>
        <dbReference type="ARBA" id="ARBA00007435"/>
    </source>
</evidence>
<keyword evidence="2" id="KW-0472">Membrane</keyword>
<protein>
    <submittedName>
        <fullName evidence="4">GIY-YIG nuclease family protein</fullName>
    </submittedName>
</protein>
<dbReference type="SUPFAM" id="SSF82771">
    <property type="entry name" value="GIY-YIG endonuclease"/>
    <property type="match status" value="1"/>
</dbReference>
<dbReference type="Gene3D" id="3.40.1440.10">
    <property type="entry name" value="GIY-YIG endonuclease"/>
    <property type="match status" value="1"/>
</dbReference>
<feature type="transmembrane region" description="Helical" evidence="2">
    <location>
        <begin position="6"/>
        <end position="23"/>
    </location>
</feature>
<evidence type="ECO:0000313" key="5">
    <source>
        <dbReference type="Proteomes" id="UP001596003"/>
    </source>
</evidence>
<dbReference type="Proteomes" id="UP001596003">
    <property type="component" value="Unassembled WGS sequence"/>
</dbReference>
<comment type="similarity">
    <text evidence="1">Belongs to the UPF0213 family.</text>
</comment>
<dbReference type="PANTHER" id="PTHR34477">
    <property type="entry name" value="UPF0213 PROTEIN YHBQ"/>
    <property type="match status" value="1"/>
</dbReference>
<dbReference type="PROSITE" id="PS50164">
    <property type="entry name" value="GIY_YIG"/>
    <property type="match status" value="1"/>
</dbReference>
<dbReference type="PANTHER" id="PTHR34477:SF1">
    <property type="entry name" value="UPF0213 PROTEIN YHBQ"/>
    <property type="match status" value="1"/>
</dbReference>
<evidence type="ECO:0000313" key="4">
    <source>
        <dbReference type="EMBL" id="MFC4480237.1"/>
    </source>
</evidence>
<gene>
    <name evidence="4" type="ORF">ACFO3N_24425</name>
</gene>
<reference evidence="5" key="1">
    <citation type="journal article" date="2019" name="Int. J. Syst. Evol. Microbiol.">
        <title>The Global Catalogue of Microorganisms (GCM) 10K type strain sequencing project: providing services to taxonomists for standard genome sequencing and annotation.</title>
        <authorList>
            <consortium name="The Broad Institute Genomics Platform"/>
            <consortium name="The Broad Institute Genome Sequencing Center for Infectious Disease"/>
            <person name="Wu L."/>
            <person name="Ma J."/>
        </authorList>
    </citation>
    <scope>NUCLEOTIDE SEQUENCE [LARGE SCALE GENOMIC DNA]</scope>
    <source>
        <strain evidence="5">NBRC 103627</strain>
    </source>
</reference>
<keyword evidence="2" id="KW-1133">Transmembrane helix</keyword>
<dbReference type="Pfam" id="PF01541">
    <property type="entry name" value="GIY-YIG"/>
    <property type="match status" value="1"/>
</dbReference>
<dbReference type="InterPro" id="IPR050190">
    <property type="entry name" value="UPF0213_domain"/>
</dbReference>
<keyword evidence="2" id="KW-0812">Transmembrane</keyword>
<dbReference type="EMBL" id="JBHSFY010000024">
    <property type="protein sequence ID" value="MFC4480237.1"/>
    <property type="molecule type" value="Genomic_DNA"/>
</dbReference>
<comment type="caution">
    <text evidence="4">The sequence shown here is derived from an EMBL/GenBank/DDBJ whole genome shotgun (WGS) entry which is preliminary data.</text>
</comment>
<dbReference type="RefSeq" id="WP_379801443.1">
    <property type="nucleotide sequence ID" value="NZ_JBHSFY010000024.1"/>
</dbReference>
<feature type="domain" description="GIY-YIG" evidence="3">
    <location>
        <begin position="13"/>
        <end position="88"/>
    </location>
</feature>
<dbReference type="InterPro" id="IPR035901">
    <property type="entry name" value="GIY-YIG_endonuc_sf"/>
</dbReference>
<evidence type="ECO:0000259" key="3">
    <source>
        <dbReference type="PROSITE" id="PS50164"/>
    </source>
</evidence>
<dbReference type="InterPro" id="IPR000305">
    <property type="entry name" value="GIY-YIG_endonuc"/>
</dbReference>
<keyword evidence="5" id="KW-1185">Reference proteome</keyword>
<sequence>MFGFFVFLKILHFMFFVYILYSAKKEKFYIGQTNDMEDRLNRHNNGQSLSTKNGVPWKIIYTIQLDSRSEAMILETKIKKRGAKRYLQDINFIYHL</sequence>
<dbReference type="CDD" id="cd10449">
    <property type="entry name" value="GIY-YIG_SLX1_like"/>
    <property type="match status" value="1"/>
</dbReference>
<proteinExistence type="inferred from homology"/>